<keyword evidence="3" id="KW-0614">Plasmid</keyword>
<sequence length="174" mass="18665">MVQSLKLGGAPEGEGKGIRRLNRLPIIVAIVLVIVFFAVIFYGLTSRGLYFRRAAGIDTASSNPASTYADQLKKGVSNGIIGDQQEAQTFQPARRSPSPQSRQAIPSPADSRRSRPARNSNPKRCGGRASSGRHMNNICGSSSASAWPACRRTTPPMIHRSASISASCKHRAHP</sequence>
<dbReference type="EMBL" id="AP014687">
    <property type="protein sequence ID" value="BAR63506.1"/>
    <property type="molecule type" value="Genomic_DNA"/>
</dbReference>
<keyword evidence="2" id="KW-0472">Membrane</keyword>
<proteinExistence type="predicted"/>
<evidence type="ECO:0000256" key="1">
    <source>
        <dbReference type="SAM" id="MobiDB-lite"/>
    </source>
</evidence>
<dbReference type="AlphaFoldDB" id="A0A0E4G0L5"/>
<evidence type="ECO:0000256" key="2">
    <source>
        <dbReference type="SAM" id="Phobius"/>
    </source>
</evidence>
<gene>
    <name evidence="3" type="ORF">NK6_c_99</name>
</gene>
<keyword evidence="2" id="KW-1133">Transmembrane helix</keyword>
<geneLocation type="plasmid" evidence="4">
    <name>pNK6c DNA</name>
</geneLocation>
<feature type="compositionally biased region" description="Polar residues" evidence="1">
    <location>
        <begin position="85"/>
        <end position="104"/>
    </location>
</feature>
<accession>A0A0E4G0L5</accession>
<feature type="region of interest" description="Disordered" evidence="1">
    <location>
        <begin position="81"/>
        <end position="137"/>
    </location>
</feature>
<evidence type="ECO:0000313" key="4">
    <source>
        <dbReference type="Proteomes" id="UP000063308"/>
    </source>
</evidence>
<name>A0A0E4G0L5_9BRAD</name>
<dbReference type="Proteomes" id="UP000063308">
    <property type="component" value="Plasmid pNK6c"/>
</dbReference>
<protein>
    <submittedName>
        <fullName evidence="3">Conjugation TrbI-like protein</fullName>
    </submittedName>
</protein>
<keyword evidence="2" id="KW-0812">Transmembrane</keyword>
<evidence type="ECO:0000313" key="3">
    <source>
        <dbReference type="EMBL" id="BAR63506.1"/>
    </source>
</evidence>
<organism evidence="3 4">
    <name type="scientific">Bradyrhizobium diazoefficiens</name>
    <dbReference type="NCBI Taxonomy" id="1355477"/>
    <lineage>
        <taxon>Bacteria</taxon>
        <taxon>Pseudomonadati</taxon>
        <taxon>Pseudomonadota</taxon>
        <taxon>Alphaproteobacteria</taxon>
        <taxon>Hyphomicrobiales</taxon>
        <taxon>Nitrobacteraceae</taxon>
        <taxon>Bradyrhizobium</taxon>
    </lineage>
</organism>
<reference evidence="3 4" key="1">
    <citation type="submission" date="2014-11" db="EMBL/GenBank/DDBJ databases">
        <title>Symbiosis island explosion on the genome of extra-slow-growing strains of soybean bradyrhizobia with massive insertion sequences.</title>
        <authorList>
            <person name="Iida T."/>
            <person name="Minamisawa K."/>
        </authorList>
    </citation>
    <scope>NUCLEOTIDE SEQUENCE [LARGE SCALE GENOMIC DNA]</scope>
    <source>
        <strain evidence="3 4">NK6</strain>
        <plasmid evidence="4">pNK6c DNA</plasmid>
    </source>
</reference>
<feature type="transmembrane region" description="Helical" evidence="2">
    <location>
        <begin position="24"/>
        <end position="44"/>
    </location>
</feature>